<dbReference type="PANTHER" id="PTHR45962">
    <property type="entry name" value="N-FATTY-ACYL-AMINO ACID SYNTHASE/HYDROLASE PM20D1"/>
    <property type="match status" value="1"/>
</dbReference>
<dbReference type="Pfam" id="PF01546">
    <property type="entry name" value="Peptidase_M20"/>
    <property type="match status" value="1"/>
</dbReference>
<dbReference type="Pfam" id="PF07687">
    <property type="entry name" value="M20_dimer"/>
    <property type="match status" value="1"/>
</dbReference>
<dbReference type="InterPro" id="IPR036264">
    <property type="entry name" value="Bact_exopeptidase_dim_dom"/>
</dbReference>
<dbReference type="InterPro" id="IPR011650">
    <property type="entry name" value="Peptidase_M20_dimer"/>
</dbReference>
<feature type="domain" description="Peptidase M20 dimerisation" evidence="8">
    <location>
        <begin position="321"/>
        <end position="476"/>
    </location>
</feature>
<dbReference type="GO" id="GO:0051603">
    <property type="term" value="P:proteolysis involved in protein catabolic process"/>
    <property type="evidence" value="ECO:0007669"/>
    <property type="project" value="TreeGrafter"/>
</dbReference>
<dbReference type="PROSITE" id="PS00758">
    <property type="entry name" value="ARGE_DAPE_CPG2_1"/>
    <property type="match status" value="1"/>
</dbReference>
<comment type="similarity">
    <text evidence="1">Belongs to the peptidase M20A family.</text>
</comment>
<keyword evidence="2" id="KW-0645">Protease</keyword>
<evidence type="ECO:0000313" key="10">
    <source>
        <dbReference type="Proteomes" id="UP000673691"/>
    </source>
</evidence>
<organism evidence="9 10">
    <name type="scientific">Olpidium bornovanus</name>
    <dbReference type="NCBI Taxonomy" id="278681"/>
    <lineage>
        <taxon>Eukaryota</taxon>
        <taxon>Fungi</taxon>
        <taxon>Fungi incertae sedis</taxon>
        <taxon>Olpidiomycota</taxon>
        <taxon>Olpidiomycotina</taxon>
        <taxon>Olpidiomycetes</taxon>
        <taxon>Olpidiales</taxon>
        <taxon>Olpidiaceae</taxon>
        <taxon>Olpidium</taxon>
    </lineage>
</organism>
<evidence type="ECO:0000259" key="8">
    <source>
        <dbReference type="Pfam" id="PF07687"/>
    </source>
</evidence>
<keyword evidence="4" id="KW-0378">Hydrolase</keyword>
<dbReference type="InterPro" id="IPR002933">
    <property type="entry name" value="Peptidase_M20"/>
</dbReference>
<dbReference type="InterPro" id="IPR047177">
    <property type="entry name" value="Pept_M20A"/>
</dbReference>
<keyword evidence="7" id="KW-0472">Membrane</keyword>
<comment type="caution">
    <text evidence="9">The sequence shown here is derived from an EMBL/GenBank/DDBJ whole genome shotgun (WGS) entry which is preliminary data.</text>
</comment>
<dbReference type="SUPFAM" id="SSF55031">
    <property type="entry name" value="Bacterial exopeptidase dimerisation domain"/>
    <property type="match status" value="1"/>
</dbReference>
<evidence type="ECO:0000256" key="7">
    <source>
        <dbReference type="SAM" id="Phobius"/>
    </source>
</evidence>
<reference evidence="9 10" key="1">
    <citation type="journal article" name="Sci. Rep.">
        <title>Genome-scale phylogenetic analyses confirm Olpidium as the closest living zoosporic fungus to the non-flagellated, terrestrial fungi.</title>
        <authorList>
            <person name="Chang Y."/>
            <person name="Rochon D."/>
            <person name="Sekimoto S."/>
            <person name="Wang Y."/>
            <person name="Chovatia M."/>
            <person name="Sandor L."/>
            <person name="Salamov A."/>
            <person name="Grigoriev I.V."/>
            <person name="Stajich J.E."/>
            <person name="Spatafora J.W."/>
        </authorList>
    </citation>
    <scope>NUCLEOTIDE SEQUENCE [LARGE SCALE GENOMIC DNA]</scope>
    <source>
        <strain evidence="9">S191</strain>
    </source>
</reference>
<keyword evidence="10" id="KW-1185">Reference proteome</keyword>
<accession>A0A8H8DL14</accession>
<gene>
    <name evidence="9" type="ORF">BJ554DRAFT_6002</name>
</gene>
<dbReference type="GO" id="GO:0046872">
    <property type="term" value="F:metal ion binding"/>
    <property type="evidence" value="ECO:0007669"/>
    <property type="project" value="UniProtKB-KW"/>
</dbReference>
<evidence type="ECO:0000256" key="5">
    <source>
        <dbReference type="ARBA" id="ARBA00022833"/>
    </source>
</evidence>
<dbReference type="SUPFAM" id="SSF53187">
    <property type="entry name" value="Zn-dependent exopeptidases"/>
    <property type="match status" value="1"/>
</dbReference>
<evidence type="ECO:0000256" key="4">
    <source>
        <dbReference type="ARBA" id="ARBA00022801"/>
    </source>
</evidence>
<dbReference type="Gene3D" id="3.40.630.10">
    <property type="entry name" value="Zn peptidases"/>
    <property type="match status" value="1"/>
</dbReference>
<keyword evidence="5" id="KW-0862">Zinc</keyword>
<evidence type="ECO:0000256" key="1">
    <source>
        <dbReference type="ARBA" id="ARBA00006247"/>
    </source>
</evidence>
<dbReference type="PANTHER" id="PTHR45962:SF1">
    <property type="entry name" value="N-FATTY-ACYL-AMINO ACID SYNTHASE_HYDROLASE PM20D1"/>
    <property type="match status" value="1"/>
</dbReference>
<name>A0A8H8DL14_9FUNG</name>
<evidence type="ECO:0000256" key="6">
    <source>
        <dbReference type="SAM" id="MobiDB-lite"/>
    </source>
</evidence>
<dbReference type="InterPro" id="IPR001261">
    <property type="entry name" value="ArgE/DapE_CS"/>
</dbReference>
<dbReference type="OrthoDB" id="3064516at2759"/>
<dbReference type="Gene3D" id="3.30.70.360">
    <property type="match status" value="1"/>
</dbReference>
<dbReference type="GO" id="GO:0004180">
    <property type="term" value="F:carboxypeptidase activity"/>
    <property type="evidence" value="ECO:0007669"/>
    <property type="project" value="TreeGrafter"/>
</dbReference>
<proteinExistence type="inferred from homology"/>
<evidence type="ECO:0000256" key="2">
    <source>
        <dbReference type="ARBA" id="ARBA00022670"/>
    </source>
</evidence>
<feature type="compositionally biased region" description="Low complexity" evidence="6">
    <location>
        <begin position="506"/>
        <end position="525"/>
    </location>
</feature>
<keyword evidence="3" id="KW-0479">Metal-binding</keyword>
<sequence>MDSARKLLRRRRTLRQTDASASAARAIRMVLNACAVVFALGAVIQHSLYLRLRPPGRKGAVGPAGTCPQTRPLLPPERRELDVVFERLFRQTSGESEDHRRRVADNLGALVSIAGSPIARDRQSREEAFRGLHGELERRYPLVHEHFQRETIANFSLLYYFPGSDSSLLPILLTAHLDVVPVVASTIDEWRFDPFSGKVEDGYIWGRGAVDDKRSVVAIMEAMELLLESGFREPTRGILLGFGHDEELGGMAGARAISWHLVNVKGITELFLLIDEGTPLVELNTDAAANLAGAGVGPDRRLAEAGRREDEYTTFAMVGTAEKGKMTAAFRIETGGGHVSNPPLHTSVGLMSLLINRIEADPFPAGLSEDNSVLGSIECLAAHLDLSRLSLWERFLASHARRFRSVVAAYLTRRLPDLAHNFRTTTAVTVFRGGVAANVVPRSANATVNFRIAVELSLAQVRNKIIAYAKSFAEEHDLEFTGDDADVEIADLNYDVTSLRATAARASPHQGANAAAPAPRSPSYSGTLRYSARPGSRDPSPVAPPCSDAYRLLAGTIRGVFGRGTVVTPALLPMNTDSWHYLPLTRNAFRFTPVVVRRSELPPGFHDVNEVASVAGLHGAVGFFFQFVRNAAGGGVVPAD</sequence>
<protein>
    <recommendedName>
        <fullName evidence="8">Peptidase M20 dimerisation domain-containing protein</fullName>
    </recommendedName>
</protein>
<keyword evidence="7" id="KW-1133">Transmembrane helix</keyword>
<dbReference type="EMBL" id="JAEFCI010003186">
    <property type="protein sequence ID" value="KAG5461752.1"/>
    <property type="molecule type" value="Genomic_DNA"/>
</dbReference>
<evidence type="ECO:0000313" key="9">
    <source>
        <dbReference type="EMBL" id="KAG5461752.1"/>
    </source>
</evidence>
<dbReference type="Proteomes" id="UP000673691">
    <property type="component" value="Unassembled WGS sequence"/>
</dbReference>
<dbReference type="AlphaFoldDB" id="A0A8H8DL14"/>
<keyword evidence="7" id="KW-0812">Transmembrane</keyword>
<dbReference type="GO" id="GO:0000328">
    <property type="term" value="C:fungal-type vacuole lumen"/>
    <property type="evidence" value="ECO:0007669"/>
    <property type="project" value="TreeGrafter"/>
</dbReference>
<feature type="region of interest" description="Disordered" evidence="6">
    <location>
        <begin position="505"/>
        <end position="543"/>
    </location>
</feature>
<feature type="transmembrane region" description="Helical" evidence="7">
    <location>
        <begin position="21"/>
        <end position="44"/>
    </location>
</feature>
<evidence type="ECO:0000256" key="3">
    <source>
        <dbReference type="ARBA" id="ARBA00022723"/>
    </source>
</evidence>